<dbReference type="Gene3D" id="1.25.40.10">
    <property type="entry name" value="Tetratricopeptide repeat domain"/>
    <property type="match status" value="1"/>
</dbReference>
<dbReference type="PANTHER" id="PTHR11102:SF160">
    <property type="entry name" value="ERAD-ASSOCIATED E3 UBIQUITIN-PROTEIN LIGASE COMPONENT HRD3"/>
    <property type="match status" value="1"/>
</dbReference>
<dbReference type="SUPFAM" id="SSF81901">
    <property type="entry name" value="HCP-like"/>
    <property type="match status" value="1"/>
</dbReference>
<proteinExistence type="predicted"/>
<dbReference type="InterPro" id="IPR050767">
    <property type="entry name" value="Sel1_AlgK"/>
</dbReference>
<protein>
    <recommendedName>
        <fullName evidence="3">Sel1 repeat-containing protein</fullName>
    </recommendedName>
</protein>
<name>A0A147GQN6_9BURK</name>
<accession>A0A147GQN6</accession>
<dbReference type="SMART" id="SM00671">
    <property type="entry name" value="SEL1"/>
    <property type="match status" value="2"/>
</dbReference>
<sequence>MSTEQILEKLIDSYSAVGADEQYLIAGLVDALGSESKAKELYKIAAENGSAPAAARLGMKYDGRSSFQTGDLKQAAHWYRMAAEAGNSIAQEGLCYLYYTRMTGSTPSGATKDDGVWCLKSAEHGDYLANRWLGQMYLRGVGFDANKTEAIASFRKAALRGDGPSFVMMKALGGV</sequence>
<dbReference type="InterPro" id="IPR011990">
    <property type="entry name" value="TPR-like_helical_dom_sf"/>
</dbReference>
<dbReference type="InterPro" id="IPR006597">
    <property type="entry name" value="Sel1-like"/>
</dbReference>
<keyword evidence="2" id="KW-1185">Reference proteome</keyword>
<dbReference type="Proteomes" id="UP000072741">
    <property type="component" value="Unassembled WGS sequence"/>
</dbReference>
<evidence type="ECO:0000313" key="1">
    <source>
        <dbReference type="EMBL" id="KTT17583.1"/>
    </source>
</evidence>
<dbReference type="PANTHER" id="PTHR11102">
    <property type="entry name" value="SEL-1-LIKE PROTEIN"/>
    <property type="match status" value="1"/>
</dbReference>
<evidence type="ECO:0008006" key="3">
    <source>
        <dbReference type="Google" id="ProtNLM"/>
    </source>
</evidence>
<gene>
    <name evidence="1" type="ORF">NS331_17115</name>
</gene>
<evidence type="ECO:0000313" key="2">
    <source>
        <dbReference type="Proteomes" id="UP000072741"/>
    </source>
</evidence>
<dbReference type="EMBL" id="LDSL01000112">
    <property type="protein sequence ID" value="KTT17583.1"/>
    <property type="molecule type" value="Genomic_DNA"/>
</dbReference>
<reference evidence="1 2" key="1">
    <citation type="journal article" date="2016" name="Front. Microbiol.">
        <title>Genomic Resource of Rice Seed Associated Bacteria.</title>
        <authorList>
            <person name="Midha S."/>
            <person name="Bansal K."/>
            <person name="Sharma S."/>
            <person name="Kumar N."/>
            <person name="Patil P.P."/>
            <person name="Chaudhry V."/>
            <person name="Patil P.B."/>
        </authorList>
    </citation>
    <scope>NUCLEOTIDE SEQUENCE [LARGE SCALE GENOMIC DNA]</scope>
    <source>
        <strain evidence="1 2">NS331</strain>
    </source>
</reference>
<comment type="caution">
    <text evidence="1">The sequence shown here is derived from an EMBL/GenBank/DDBJ whole genome shotgun (WGS) entry which is preliminary data.</text>
</comment>
<dbReference type="AlphaFoldDB" id="A0A147GQN6"/>
<organism evidence="1 2">
    <name type="scientific">Pseudacidovorax intermedius</name>
    <dbReference type="NCBI Taxonomy" id="433924"/>
    <lineage>
        <taxon>Bacteria</taxon>
        <taxon>Pseudomonadati</taxon>
        <taxon>Pseudomonadota</taxon>
        <taxon>Betaproteobacteria</taxon>
        <taxon>Burkholderiales</taxon>
        <taxon>Comamonadaceae</taxon>
        <taxon>Pseudacidovorax</taxon>
    </lineage>
</organism>
<dbReference type="Pfam" id="PF08238">
    <property type="entry name" value="Sel1"/>
    <property type="match status" value="3"/>
</dbReference>
<dbReference type="PATRIC" id="fig|433924.3.peg.373"/>